<protein>
    <submittedName>
        <fullName evidence="1">Uncharacterized protein</fullName>
    </submittedName>
</protein>
<comment type="caution">
    <text evidence="1">The sequence shown here is derived from an EMBL/GenBank/DDBJ whole genome shotgun (WGS) entry which is preliminary data.</text>
</comment>
<evidence type="ECO:0000313" key="2">
    <source>
        <dbReference type="Proteomes" id="UP000807469"/>
    </source>
</evidence>
<dbReference type="OrthoDB" id="3041043at2759"/>
<feature type="non-terminal residue" evidence="1">
    <location>
        <position position="107"/>
    </location>
</feature>
<reference evidence="1" key="1">
    <citation type="submission" date="2020-11" db="EMBL/GenBank/DDBJ databases">
        <authorList>
            <consortium name="DOE Joint Genome Institute"/>
            <person name="Ahrendt S."/>
            <person name="Riley R."/>
            <person name="Andreopoulos W."/>
            <person name="Labutti K."/>
            <person name="Pangilinan J."/>
            <person name="Ruiz-Duenas F.J."/>
            <person name="Barrasa J.M."/>
            <person name="Sanchez-Garcia M."/>
            <person name="Camarero S."/>
            <person name="Miyauchi S."/>
            <person name="Serrano A."/>
            <person name="Linde D."/>
            <person name="Babiker R."/>
            <person name="Drula E."/>
            <person name="Ayuso-Fernandez I."/>
            <person name="Pacheco R."/>
            <person name="Padilla G."/>
            <person name="Ferreira P."/>
            <person name="Barriuso J."/>
            <person name="Kellner H."/>
            <person name="Castanera R."/>
            <person name="Alfaro M."/>
            <person name="Ramirez L."/>
            <person name="Pisabarro A.G."/>
            <person name="Kuo A."/>
            <person name="Tritt A."/>
            <person name="Lipzen A."/>
            <person name="He G."/>
            <person name="Yan M."/>
            <person name="Ng V."/>
            <person name="Cullen D."/>
            <person name="Martin F."/>
            <person name="Rosso M.-N."/>
            <person name="Henrissat B."/>
            <person name="Hibbett D."/>
            <person name="Martinez A.T."/>
            <person name="Grigoriev I.V."/>
        </authorList>
    </citation>
    <scope>NUCLEOTIDE SEQUENCE</scope>
    <source>
        <strain evidence="1">CIRM-BRFM 674</strain>
    </source>
</reference>
<dbReference type="AlphaFoldDB" id="A0A9P6CMY9"/>
<accession>A0A9P6CMY9</accession>
<keyword evidence="2" id="KW-1185">Reference proteome</keyword>
<sequence length="107" mass="12722">TTDDSIMDAMDWTDLQSYGETCRCLYNKKTRYLERRFAVYTVFIRPFLNSSEWTRFQIFQATSGVLISGSIALQFFNREYYPTSSLDLFIENTYAARFLQWLNEIGY</sequence>
<dbReference type="EMBL" id="MU155554">
    <property type="protein sequence ID" value="KAF9472282.1"/>
    <property type="molecule type" value="Genomic_DNA"/>
</dbReference>
<name>A0A9P6CMY9_9AGAR</name>
<proteinExistence type="predicted"/>
<feature type="non-terminal residue" evidence="1">
    <location>
        <position position="1"/>
    </location>
</feature>
<organism evidence="1 2">
    <name type="scientific">Pholiota conissans</name>
    <dbReference type="NCBI Taxonomy" id="109636"/>
    <lineage>
        <taxon>Eukaryota</taxon>
        <taxon>Fungi</taxon>
        <taxon>Dikarya</taxon>
        <taxon>Basidiomycota</taxon>
        <taxon>Agaricomycotina</taxon>
        <taxon>Agaricomycetes</taxon>
        <taxon>Agaricomycetidae</taxon>
        <taxon>Agaricales</taxon>
        <taxon>Agaricineae</taxon>
        <taxon>Strophariaceae</taxon>
        <taxon>Pholiota</taxon>
    </lineage>
</organism>
<gene>
    <name evidence="1" type="ORF">BDN70DRAFT_781100</name>
</gene>
<evidence type="ECO:0000313" key="1">
    <source>
        <dbReference type="EMBL" id="KAF9472282.1"/>
    </source>
</evidence>
<dbReference type="Proteomes" id="UP000807469">
    <property type="component" value="Unassembled WGS sequence"/>
</dbReference>